<sequence length="259" mass="28198">MEHYAELARDGLVLRGMLHLPDEDDGAKTPFVVLFHGFRGERNEKYFMHTELSRRLSRAGIGSVRFDFAGSGESDGRFEDMTFGGELADAAVILNYVRSMPFVDQSRVALHGMSMGGAVAAVTASREEGIRALSLWAPALTIDEKTRGGQVGGVDVTDIDQLGSVNAAGLRVGAGFCRDMRERDILSEAVRYGGPIQIVHGDSDQSVPLSVSQRYCELLGGRAELCVLPGVGHGFEDADLRETLYKQTVDFLCRELLGR</sequence>
<gene>
    <name evidence="2" type="ORF">H8695_04920</name>
</gene>
<accession>A0A926HUX9</accession>
<dbReference type="InterPro" id="IPR022742">
    <property type="entry name" value="Hydrolase_4"/>
</dbReference>
<dbReference type="InterPro" id="IPR029058">
    <property type="entry name" value="AB_hydrolase_fold"/>
</dbReference>
<protein>
    <submittedName>
        <fullName evidence="2">Alpha/beta hydrolase</fullName>
    </submittedName>
</protein>
<dbReference type="PANTHER" id="PTHR43265">
    <property type="entry name" value="ESTERASE ESTD"/>
    <property type="match status" value="1"/>
</dbReference>
<name>A0A926HUX9_9FIRM</name>
<keyword evidence="3" id="KW-1185">Reference proteome</keyword>
<dbReference type="Gene3D" id="3.40.50.1820">
    <property type="entry name" value="alpha/beta hydrolase"/>
    <property type="match status" value="1"/>
</dbReference>
<evidence type="ECO:0000313" key="2">
    <source>
        <dbReference type="EMBL" id="MBC8536031.1"/>
    </source>
</evidence>
<dbReference type="GO" id="GO:0052689">
    <property type="term" value="F:carboxylic ester hydrolase activity"/>
    <property type="evidence" value="ECO:0007669"/>
    <property type="project" value="TreeGrafter"/>
</dbReference>
<dbReference type="Pfam" id="PF12146">
    <property type="entry name" value="Hydrolase_4"/>
    <property type="match status" value="1"/>
</dbReference>
<dbReference type="PANTHER" id="PTHR43265:SF1">
    <property type="entry name" value="ESTERASE ESTD"/>
    <property type="match status" value="1"/>
</dbReference>
<evidence type="ECO:0000313" key="3">
    <source>
        <dbReference type="Proteomes" id="UP000620366"/>
    </source>
</evidence>
<feature type="domain" description="Serine aminopeptidase S33" evidence="1">
    <location>
        <begin position="31"/>
        <end position="145"/>
    </location>
</feature>
<evidence type="ECO:0000259" key="1">
    <source>
        <dbReference type="Pfam" id="PF12146"/>
    </source>
</evidence>
<dbReference type="InterPro" id="IPR053145">
    <property type="entry name" value="AB_hydrolase_Est10"/>
</dbReference>
<organism evidence="2 3">
    <name type="scientific">Feifania hominis</name>
    <dbReference type="NCBI Taxonomy" id="2763660"/>
    <lineage>
        <taxon>Bacteria</taxon>
        <taxon>Bacillati</taxon>
        <taxon>Bacillota</taxon>
        <taxon>Clostridia</taxon>
        <taxon>Eubacteriales</taxon>
        <taxon>Feifaniaceae</taxon>
        <taxon>Feifania</taxon>
    </lineage>
</organism>
<reference evidence="2" key="1">
    <citation type="submission" date="2020-08" db="EMBL/GenBank/DDBJ databases">
        <title>Genome public.</title>
        <authorList>
            <person name="Liu C."/>
            <person name="Sun Q."/>
        </authorList>
    </citation>
    <scope>NUCLEOTIDE SEQUENCE</scope>
    <source>
        <strain evidence="2">BX7</strain>
    </source>
</reference>
<dbReference type="Proteomes" id="UP000620366">
    <property type="component" value="Unassembled WGS sequence"/>
</dbReference>
<comment type="caution">
    <text evidence="2">The sequence shown here is derived from an EMBL/GenBank/DDBJ whole genome shotgun (WGS) entry which is preliminary data.</text>
</comment>
<proteinExistence type="predicted"/>
<dbReference type="RefSeq" id="WP_249299787.1">
    <property type="nucleotide sequence ID" value="NZ_JACRSP010000002.1"/>
</dbReference>
<keyword evidence="2" id="KW-0378">Hydrolase</keyword>
<dbReference type="SUPFAM" id="SSF53474">
    <property type="entry name" value="alpha/beta-Hydrolases"/>
    <property type="match status" value="1"/>
</dbReference>
<dbReference type="AlphaFoldDB" id="A0A926HUX9"/>
<dbReference type="EMBL" id="JACRSP010000002">
    <property type="protein sequence ID" value="MBC8536031.1"/>
    <property type="molecule type" value="Genomic_DNA"/>
</dbReference>